<organism evidence="2 3">
    <name type="scientific">Elysia crispata</name>
    <name type="common">lettuce slug</name>
    <dbReference type="NCBI Taxonomy" id="231223"/>
    <lineage>
        <taxon>Eukaryota</taxon>
        <taxon>Metazoa</taxon>
        <taxon>Spiralia</taxon>
        <taxon>Lophotrochozoa</taxon>
        <taxon>Mollusca</taxon>
        <taxon>Gastropoda</taxon>
        <taxon>Heterobranchia</taxon>
        <taxon>Euthyneura</taxon>
        <taxon>Panpulmonata</taxon>
        <taxon>Sacoglossa</taxon>
        <taxon>Placobranchoidea</taxon>
        <taxon>Plakobranchidae</taxon>
        <taxon>Elysia</taxon>
    </lineage>
</organism>
<gene>
    <name evidence="2" type="ORF">RRG08_044441</name>
</gene>
<dbReference type="AlphaFoldDB" id="A0AAE0Y2V4"/>
<proteinExistence type="predicted"/>
<evidence type="ECO:0000313" key="3">
    <source>
        <dbReference type="Proteomes" id="UP001283361"/>
    </source>
</evidence>
<feature type="region of interest" description="Disordered" evidence="1">
    <location>
        <begin position="152"/>
        <end position="174"/>
    </location>
</feature>
<accession>A0AAE0Y2V4</accession>
<keyword evidence="3" id="KW-1185">Reference proteome</keyword>
<reference evidence="2" key="1">
    <citation type="journal article" date="2023" name="G3 (Bethesda)">
        <title>A reference genome for the long-term kleptoplast-retaining sea slug Elysia crispata morphotype clarki.</title>
        <authorList>
            <person name="Eastman K.E."/>
            <person name="Pendleton A.L."/>
            <person name="Shaikh M.A."/>
            <person name="Suttiyut T."/>
            <person name="Ogas R."/>
            <person name="Tomko P."/>
            <person name="Gavelis G."/>
            <person name="Widhalm J.R."/>
            <person name="Wisecaver J.H."/>
        </authorList>
    </citation>
    <scope>NUCLEOTIDE SEQUENCE</scope>
    <source>
        <strain evidence="2">ECLA1</strain>
    </source>
</reference>
<sequence length="316" mass="35880">MHSGQLALRTAEIEESSGEGASNEPVPEKVARKFLEILAKYVLSLTWFYTFKEAAAKLTHDTQAKASNVLPWQCRDEDGLCVCDAYTCVNKHNTIEDVVQFTMQMSQSVGLFEVVSVDVDDGTFNTANQFHGTADSVNDNDSDDDLLEVLSNDDDLPSAQLARNRSKDLPQMQQAPRIEESESHFHVSLGHDEQNQLAEMEETLTEDVIDKDFIPTIEDLLHCSESDISSDDAMPTRQSRKRKRNVGDWKIYELYVDTFERKKDAQRQFPNPHTDRFSALHSIFHSREESKTDAIFVQGTRTFSGTDMAEYRDLLN</sequence>
<dbReference type="Proteomes" id="UP001283361">
    <property type="component" value="Unassembled WGS sequence"/>
</dbReference>
<dbReference type="EMBL" id="JAWDGP010007026">
    <property type="protein sequence ID" value="KAK3731155.1"/>
    <property type="molecule type" value="Genomic_DNA"/>
</dbReference>
<name>A0AAE0Y2V4_9GAST</name>
<protein>
    <submittedName>
        <fullName evidence="2">Uncharacterized protein</fullName>
    </submittedName>
</protein>
<comment type="caution">
    <text evidence="2">The sequence shown here is derived from an EMBL/GenBank/DDBJ whole genome shotgun (WGS) entry which is preliminary data.</text>
</comment>
<feature type="region of interest" description="Disordered" evidence="1">
    <location>
        <begin position="1"/>
        <end position="25"/>
    </location>
</feature>
<evidence type="ECO:0000313" key="2">
    <source>
        <dbReference type="EMBL" id="KAK3731155.1"/>
    </source>
</evidence>
<evidence type="ECO:0000256" key="1">
    <source>
        <dbReference type="SAM" id="MobiDB-lite"/>
    </source>
</evidence>